<dbReference type="OrthoDB" id="292793at2"/>
<organism evidence="2 3">
    <name type="scientific">Singulisphaera acidiphila (strain ATCC BAA-1392 / DSM 18658 / VKM B-2454 / MOB10)</name>
    <dbReference type="NCBI Taxonomy" id="886293"/>
    <lineage>
        <taxon>Bacteria</taxon>
        <taxon>Pseudomonadati</taxon>
        <taxon>Planctomycetota</taxon>
        <taxon>Planctomycetia</taxon>
        <taxon>Isosphaerales</taxon>
        <taxon>Isosphaeraceae</taxon>
        <taxon>Singulisphaera</taxon>
    </lineage>
</organism>
<dbReference type="EMBL" id="CP003364">
    <property type="protein sequence ID" value="AGA25142.1"/>
    <property type="molecule type" value="Genomic_DNA"/>
</dbReference>
<dbReference type="HOGENOM" id="CLU_1894785_0_0_0"/>
<feature type="transmembrane region" description="Helical" evidence="1">
    <location>
        <begin position="88"/>
        <end position="106"/>
    </location>
</feature>
<protein>
    <submittedName>
        <fullName evidence="2">Uncharacterized protein</fullName>
    </submittedName>
</protein>
<feature type="transmembrane region" description="Helical" evidence="1">
    <location>
        <begin position="112"/>
        <end position="130"/>
    </location>
</feature>
<keyword evidence="3" id="KW-1185">Reference proteome</keyword>
<keyword evidence="1" id="KW-0812">Transmembrane</keyword>
<evidence type="ECO:0000313" key="2">
    <source>
        <dbReference type="EMBL" id="AGA25142.1"/>
    </source>
</evidence>
<reference evidence="2 3" key="1">
    <citation type="submission" date="2012-02" db="EMBL/GenBank/DDBJ databases">
        <title>Complete sequence of chromosome of Singulisphaera acidiphila DSM 18658.</title>
        <authorList>
            <consortium name="US DOE Joint Genome Institute (JGI-PGF)"/>
            <person name="Lucas S."/>
            <person name="Copeland A."/>
            <person name="Lapidus A."/>
            <person name="Glavina del Rio T."/>
            <person name="Dalin E."/>
            <person name="Tice H."/>
            <person name="Bruce D."/>
            <person name="Goodwin L."/>
            <person name="Pitluck S."/>
            <person name="Peters L."/>
            <person name="Ovchinnikova G."/>
            <person name="Chertkov O."/>
            <person name="Kyrpides N."/>
            <person name="Mavromatis K."/>
            <person name="Ivanova N."/>
            <person name="Brettin T."/>
            <person name="Detter J.C."/>
            <person name="Han C."/>
            <person name="Larimer F."/>
            <person name="Land M."/>
            <person name="Hauser L."/>
            <person name="Markowitz V."/>
            <person name="Cheng J.-F."/>
            <person name="Hugenholtz P."/>
            <person name="Woyke T."/>
            <person name="Wu D."/>
            <person name="Tindall B."/>
            <person name="Pomrenke H."/>
            <person name="Brambilla E."/>
            <person name="Klenk H.-P."/>
            <person name="Eisen J.A."/>
        </authorList>
    </citation>
    <scope>NUCLEOTIDE SEQUENCE [LARGE SCALE GENOMIC DNA]</scope>
    <source>
        <strain evidence="3">ATCC BAA-1392 / DSM 18658 / VKM B-2454 / MOB10</strain>
    </source>
</reference>
<dbReference type="AlphaFoldDB" id="L0D7C1"/>
<proteinExistence type="predicted"/>
<keyword evidence="1" id="KW-1133">Transmembrane helix</keyword>
<gene>
    <name evidence="2" type="ordered locus">Sinac_0732</name>
</gene>
<dbReference type="KEGG" id="saci:Sinac_0732"/>
<accession>L0D7C1</accession>
<evidence type="ECO:0000256" key="1">
    <source>
        <dbReference type="SAM" id="Phobius"/>
    </source>
</evidence>
<dbReference type="Proteomes" id="UP000010798">
    <property type="component" value="Chromosome"/>
</dbReference>
<name>L0D7C1_SINAD</name>
<sequence length="134" mass="14533">MQQTQSEITYIVAYRCPNCQVALEARTSEANTWLCCPKCGRASLPPELMRPPRVAHLAPDDAVLVIGPDQDSDAPEASRAHPGAIRRVLLTVGLLAALMMLAMAFLEGNFVNVAIFGVVAIIVVVIMGFTSRRR</sequence>
<keyword evidence="1" id="KW-0472">Membrane</keyword>
<evidence type="ECO:0000313" key="3">
    <source>
        <dbReference type="Proteomes" id="UP000010798"/>
    </source>
</evidence>
<dbReference type="RefSeq" id="WP_015244322.1">
    <property type="nucleotide sequence ID" value="NC_019892.1"/>
</dbReference>